<keyword evidence="1" id="KW-0677">Repeat</keyword>
<dbReference type="InParanoid" id="A0A517SDF7"/>
<dbReference type="InterPro" id="IPR011042">
    <property type="entry name" value="6-blade_b-propeller_TolB-like"/>
</dbReference>
<dbReference type="Proteomes" id="UP000315700">
    <property type="component" value="Chromosome"/>
</dbReference>
<dbReference type="Gene3D" id="2.120.10.30">
    <property type="entry name" value="TolB, C-terminal domain"/>
    <property type="match status" value="3"/>
</dbReference>
<dbReference type="PROSITE" id="PS51257">
    <property type="entry name" value="PROKAR_LIPOPROTEIN"/>
    <property type="match status" value="1"/>
</dbReference>
<dbReference type="KEGG" id="ccos:Pan44_21830"/>
<sequence length="319" mass="35237">MSDRGLPLADTSTRPSGPRRALLFAMGLITFTGCFGPGEGDVQLPTANIATWQIPNEESKIPTPRGLFTARNGDLYVLDDAGRFLIYDQDRKLVRKTYMPEYSVGRPEGLWQMLDGRVAVADTHYNRVVLLNPDGTCERMFGTKGYGPGEFIFPETVVQDPAGRLYVCEYGGNDRIQRFSADGKFQVAFSSFGTEPGQVQRPTGLVWHDHKVYVCDAVNNRVQRFSEDGQFEAVLADSQTAGLYYPYDMAISPAGELYVAEFGSGRVTKLSKEGKLLGRYGTAGRDVGQFWTPWGVAVAADGRVYVADTGNRRLVELKL</sequence>
<dbReference type="GO" id="GO:0004674">
    <property type="term" value="F:protein serine/threonine kinase activity"/>
    <property type="evidence" value="ECO:0007669"/>
    <property type="project" value="UniProtKB-EC"/>
</dbReference>
<keyword evidence="3" id="KW-0418">Kinase</keyword>
<dbReference type="EC" id="2.7.11.1" evidence="3"/>
<keyword evidence="3" id="KW-0808">Transferase</keyword>
<feature type="repeat" description="NHL" evidence="2">
    <location>
        <begin position="277"/>
        <end position="319"/>
    </location>
</feature>
<organism evidence="3 4">
    <name type="scientific">Caulifigura coniformis</name>
    <dbReference type="NCBI Taxonomy" id="2527983"/>
    <lineage>
        <taxon>Bacteria</taxon>
        <taxon>Pseudomonadati</taxon>
        <taxon>Planctomycetota</taxon>
        <taxon>Planctomycetia</taxon>
        <taxon>Planctomycetales</taxon>
        <taxon>Planctomycetaceae</taxon>
        <taxon>Caulifigura</taxon>
    </lineage>
</organism>
<evidence type="ECO:0000256" key="1">
    <source>
        <dbReference type="ARBA" id="ARBA00022737"/>
    </source>
</evidence>
<gene>
    <name evidence="3" type="primary">pknD_4</name>
    <name evidence="3" type="ORF">Pan44_21830</name>
</gene>
<dbReference type="PROSITE" id="PS51125">
    <property type="entry name" value="NHL"/>
    <property type="match status" value="2"/>
</dbReference>
<dbReference type="RefSeq" id="WP_145029963.1">
    <property type="nucleotide sequence ID" value="NZ_CP036271.1"/>
</dbReference>
<protein>
    <submittedName>
        <fullName evidence="3">Serine/threonine-protein kinase PknD</fullName>
        <ecNumber evidence="3">2.7.11.1</ecNumber>
    </submittedName>
</protein>
<evidence type="ECO:0000256" key="2">
    <source>
        <dbReference type="PROSITE-ProRule" id="PRU00504"/>
    </source>
</evidence>
<dbReference type="SUPFAM" id="SSF63829">
    <property type="entry name" value="Calcium-dependent phosphotriesterase"/>
    <property type="match status" value="1"/>
</dbReference>
<reference evidence="3 4" key="1">
    <citation type="submission" date="2019-02" db="EMBL/GenBank/DDBJ databases">
        <title>Deep-cultivation of Planctomycetes and their phenomic and genomic characterization uncovers novel biology.</title>
        <authorList>
            <person name="Wiegand S."/>
            <person name="Jogler M."/>
            <person name="Boedeker C."/>
            <person name="Pinto D."/>
            <person name="Vollmers J."/>
            <person name="Rivas-Marin E."/>
            <person name="Kohn T."/>
            <person name="Peeters S.H."/>
            <person name="Heuer A."/>
            <person name="Rast P."/>
            <person name="Oberbeckmann S."/>
            <person name="Bunk B."/>
            <person name="Jeske O."/>
            <person name="Meyerdierks A."/>
            <person name="Storesund J.E."/>
            <person name="Kallscheuer N."/>
            <person name="Luecker S."/>
            <person name="Lage O.M."/>
            <person name="Pohl T."/>
            <person name="Merkel B.J."/>
            <person name="Hornburger P."/>
            <person name="Mueller R.-W."/>
            <person name="Bruemmer F."/>
            <person name="Labrenz M."/>
            <person name="Spormann A.M."/>
            <person name="Op den Camp H."/>
            <person name="Overmann J."/>
            <person name="Amann R."/>
            <person name="Jetten M.S.M."/>
            <person name="Mascher T."/>
            <person name="Medema M.H."/>
            <person name="Devos D.P."/>
            <person name="Kaster A.-K."/>
            <person name="Ovreas L."/>
            <person name="Rohde M."/>
            <person name="Galperin M.Y."/>
            <person name="Jogler C."/>
        </authorList>
    </citation>
    <scope>NUCLEOTIDE SEQUENCE [LARGE SCALE GENOMIC DNA]</scope>
    <source>
        <strain evidence="3 4">Pan44</strain>
    </source>
</reference>
<dbReference type="GO" id="GO:0008270">
    <property type="term" value="F:zinc ion binding"/>
    <property type="evidence" value="ECO:0007669"/>
    <property type="project" value="UniProtKB-KW"/>
</dbReference>
<proteinExistence type="predicted"/>
<dbReference type="InterPro" id="IPR050952">
    <property type="entry name" value="TRIM-NHL_E3_ligases"/>
</dbReference>
<evidence type="ECO:0000313" key="3">
    <source>
        <dbReference type="EMBL" id="QDT54156.1"/>
    </source>
</evidence>
<dbReference type="InterPro" id="IPR001258">
    <property type="entry name" value="NHL_repeat"/>
</dbReference>
<dbReference type="OrthoDB" id="9799230at2"/>
<dbReference type="GO" id="GO:0061630">
    <property type="term" value="F:ubiquitin protein ligase activity"/>
    <property type="evidence" value="ECO:0007669"/>
    <property type="project" value="TreeGrafter"/>
</dbReference>
<dbReference type="GO" id="GO:0000209">
    <property type="term" value="P:protein polyubiquitination"/>
    <property type="evidence" value="ECO:0007669"/>
    <property type="project" value="TreeGrafter"/>
</dbReference>
<keyword evidence="4" id="KW-1185">Reference proteome</keyword>
<dbReference type="GO" id="GO:0043161">
    <property type="term" value="P:proteasome-mediated ubiquitin-dependent protein catabolic process"/>
    <property type="evidence" value="ECO:0007669"/>
    <property type="project" value="TreeGrafter"/>
</dbReference>
<dbReference type="EMBL" id="CP036271">
    <property type="protein sequence ID" value="QDT54156.1"/>
    <property type="molecule type" value="Genomic_DNA"/>
</dbReference>
<dbReference type="PANTHER" id="PTHR24104:SF25">
    <property type="entry name" value="PROTEIN LIN-41"/>
    <property type="match status" value="1"/>
</dbReference>
<name>A0A517SDF7_9PLAN</name>
<dbReference type="Pfam" id="PF01436">
    <property type="entry name" value="NHL"/>
    <property type="match status" value="1"/>
</dbReference>
<dbReference type="PANTHER" id="PTHR24104">
    <property type="entry name" value="E3 UBIQUITIN-PROTEIN LIGASE NHLRC1-RELATED"/>
    <property type="match status" value="1"/>
</dbReference>
<dbReference type="AlphaFoldDB" id="A0A517SDF7"/>
<evidence type="ECO:0000313" key="4">
    <source>
        <dbReference type="Proteomes" id="UP000315700"/>
    </source>
</evidence>
<accession>A0A517SDF7</accession>
<feature type="repeat" description="NHL" evidence="2">
    <location>
        <begin position="239"/>
        <end position="273"/>
    </location>
</feature>